<dbReference type="Proteomes" id="UP000738431">
    <property type="component" value="Chromosome"/>
</dbReference>
<keyword evidence="3 5" id="KW-0269">Exonuclease</keyword>
<protein>
    <submittedName>
        <fullName evidence="5">3'-5' exonuclease</fullName>
    </submittedName>
</protein>
<organism evidence="5 6">
    <name type="scientific">Actomonas aquatica</name>
    <dbReference type="NCBI Taxonomy" id="2866162"/>
    <lineage>
        <taxon>Bacteria</taxon>
        <taxon>Pseudomonadati</taxon>
        <taxon>Verrucomicrobiota</taxon>
        <taxon>Opitutia</taxon>
        <taxon>Opitutales</taxon>
        <taxon>Opitutaceae</taxon>
        <taxon>Actomonas</taxon>
    </lineage>
</organism>
<evidence type="ECO:0000256" key="1">
    <source>
        <dbReference type="ARBA" id="ARBA00022722"/>
    </source>
</evidence>
<proteinExistence type="predicted"/>
<dbReference type="GO" id="GO:0004527">
    <property type="term" value="F:exonuclease activity"/>
    <property type="evidence" value="ECO:0007669"/>
    <property type="project" value="UniProtKB-KW"/>
</dbReference>
<gene>
    <name evidence="5" type="ORF">K1X11_008975</name>
</gene>
<evidence type="ECO:0000256" key="2">
    <source>
        <dbReference type="ARBA" id="ARBA00022801"/>
    </source>
</evidence>
<keyword evidence="1" id="KW-0540">Nuclease</keyword>
<dbReference type="InterPro" id="IPR036397">
    <property type="entry name" value="RNaseH_sf"/>
</dbReference>
<evidence type="ECO:0000259" key="4">
    <source>
        <dbReference type="SMART" id="SM00479"/>
    </source>
</evidence>
<dbReference type="RefSeq" id="WP_221029773.1">
    <property type="nucleotide sequence ID" value="NZ_CP139781.1"/>
</dbReference>
<evidence type="ECO:0000313" key="5">
    <source>
        <dbReference type="EMBL" id="WRQ89540.1"/>
    </source>
</evidence>
<dbReference type="InterPro" id="IPR012337">
    <property type="entry name" value="RNaseH-like_sf"/>
</dbReference>
<dbReference type="EMBL" id="CP139781">
    <property type="protein sequence ID" value="WRQ89540.1"/>
    <property type="molecule type" value="Genomic_DNA"/>
</dbReference>
<evidence type="ECO:0000256" key="3">
    <source>
        <dbReference type="ARBA" id="ARBA00022839"/>
    </source>
</evidence>
<keyword evidence="2" id="KW-0378">Hydrolase</keyword>
<dbReference type="PANTHER" id="PTHR30231:SF4">
    <property type="entry name" value="PROTEIN NEN2"/>
    <property type="match status" value="1"/>
</dbReference>
<name>A0ABZ1CDV0_9BACT</name>
<accession>A0ABZ1CDV0</accession>
<dbReference type="InterPro" id="IPR013520">
    <property type="entry name" value="Ribonucl_H"/>
</dbReference>
<sequence>MFRWLRRTAWPEFVVDYVEGTSRRVDRKLPWPELEFIVLDAETTGFDYDTDRLLSIGLVPVRRGRILVEERRAWLVQQLDAPNNEAVKIHGIAPDASAHGQPEEKVLRELLDLLRGRILVGHHIGFDSSMISAALQRHFGTRLRNPMLDTAMIARRRLDAFHKTGYANQRPPGLDELCTHAGLPVIGRHTASGDAFTTAQLFLWLCGRMRVRLGRELVAGDLFRG</sequence>
<keyword evidence="6" id="KW-1185">Reference proteome</keyword>
<evidence type="ECO:0000313" key="6">
    <source>
        <dbReference type="Proteomes" id="UP000738431"/>
    </source>
</evidence>
<dbReference type="CDD" id="cd06127">
    <property type="entry name" value="DEDDh"/>
    <property type="match status" value="1"/>
</dbReference>
<dbReference type="Pfam" id="PF00929">
    <property type="entry name" value="RNase_T"/>
    <property type="match status" value="1"/>
</dbReference>
<feature type="domain" description="Exonuclease" evidence="4">
    <location>
        <begin position="35"/>
        <end position="211"/>
    </location>
</feature>
<reference evidence="5 6" key="1">
    <citation type="submission" date="2021-08" db="EMBL/GenBank/DDBJ databases">
        <authorList>
            <person name="Zhang D."/>
            <person name="Zhang A."/>
            <person name="Wang L."/>
        </authorList>
    </citation>
    <scope>NUCLEOTIDE SEQUENCE [LARGE SCALE GENOMIC DNA]</scope>
    <source>
        <strain evidence="5 6">WL0086</strain>
    </source>
</reference>
<dbReference type="PANTHER" id="PTHR30231">
    <property type="entry name" value="DNA POLYMERASE III SUBUNIT EPSILON"/>
    <property type="match status" value="1"/>
</dbReference>
<dbReference type="SUPFAM" id="SSF53098">
    <property type="entry name" value="Ribonuclease H-like"/>
    <property type="match status" value="1"/>
</dbReference>
<reference evidence="5 6" key="2">
    <citation type="submission" date="2023-12" db="EMBL/GenBank/DDBJ databases">
        <title>Description of an unclassified Opitutus bacterium of Verrucomicrobiota.</title>
        <authorList>
            <person name="Zhang D.-F."/>
        </authorList>
    </citation>
    <scope>NUCLEOTIDE SEQUENCE [LARGE SCALE GENOMIC DNA]</scope>
    <source>
        <strain evidence="5 6">WL0086</strain>
    </source>
</reference>
<dbReference type="SMART" id="SM00479">
    <property type="entry name" value="EXOIII"/>
    <property type="match status" value="1"/>
</dbReference>
<dbReference type="Gene3D" id="3.30.420.10">
    <property type="entry name" value="Ribonuclease H-like superfamily/Ribonuclease H"/>
    <property type="match status" value="1"/>
</dbReference>